<dbReference type="Gene3D" id="3.40.50.300">
    <property type="entry name" value="P-loop containing nucleotide triphosphate hydrolases"/>
    <property type="match status" value="1"/>
</dbReference>
<dbReference type="KEGG" id="bwa:HLV38_01075"/>
<dbReference type="UniPathway" id="UPA00148">
    <property type="reaction ID" value="UER00236"/>
</dbReference>
<evidence type="ECO:0000313" key="2">
    <source>
        <dbReference type="Proteomes" id="UP000503297"/>
    </source>
</evidence>
<dbReference type="GO" id="GO:0009236">
    <property type="term" value="P:cobalamin biosynthetic process"/>
    <property type="evidence" value="ECO:0007669"/>
    <property type="project" value="UniProtKB-UniPathway"/>
</dbReference>
<reference evidence="2" key="1">
    <citation type="submission" date="2020-05" db="EMBL/GenBank/DDBJ databases">
        <title>Novel species in genus Nocardioides.</title>
        <authorList>
            <person name="Zhang G."/>
        </authorList>
    </citation>
    <scope>NUCLEOTIDE SEQUENCE [LARGE SCALE GENOMIC DNA]</scope>
    <source>
        <strain evidence="2">zg-1050</strain>
    </source>
</reference>
<dbReference type="GO" id="GO:0000166">
    <property type="term" value="F:nucleotide binding"/>
    <property type="evidence" value="ECO:0007669"/>
    <property type="project" value="InterPro"/>
</dbReference>
<evidence type="ECO:0008006" key="3">
    <source>
        <dbReference type="Google" id="ProtNLM"/>
    </source>
</evidence>
<name>A0A6M8J4F6_9ACTN</name>
<dbReference type="Pfam" id="PF02283">
    <property type="entry name" value="CobU"/>
    <property type="match status" value="1"/>
</dbReference>
<gene>
    <name evidence="1" type="ORF">HLV38_01075</name>
</gene>
<sequence>MILVLGPRFSGKTTYLRSLGLPADAVADDAELLVAQTDEDGLNALMEYLAGMRVVAMGDIQRGVVPSSARERRQRDRAGRVQQHLAMRAERVVLMCCGIPLPLQEGPCA</sequence>
<protein>
    <recommendedName>
        <fullName evidence="3">Adenosylcobinamide kinase</fullName>
    </recommendedName>
</protein>
<proteinExistence type="predicted"/>
<dbReference type="EMBL" id="CP053716">
    <property type="protein sequence ID" value="QKF06866.1"/>
    <property type="molecule type" value="Genomic_DNA"/>
</dbReference>
<dbReference type="RefSeq" id="WP_173163510.1">
    <property type="nucleotide sequence ID" value="NZ_CP053716.1"/>
</dbReference>
<dbReference type="GO" id="GO:0043752">
    <property type="term" value="F:adenosylcobinamide kinase activity"/>
    <property type="evidence" value="ECO:0007669"/>
    <property type="project" value="InterPro"/>
</dbReference>
<dbReference type="InterPro" id="IPR027417">
    <property type="entry name" value="P-loop_NTPase"/>
</dbReference>
<organism evidence="1 2">
    <name type="scientific">Berryella wangjianweii</name>
    <dbReference type="NCBI Taxonomy" id="2734634"/>
    <lineage>
        <taxon>Bacteria</taxon>
        <taxon>Bacillati</taxon>
        <taxon>Actinomycetota</taxon>
        <taxon>Coriobacteriia</taxon>
        <taxon>Eggerthellales</taxon>
        <taxon>Eggerthellaceae</taxon>
        <taxon>Berryella</taxon>
    </lineage>
</organism>
<evidence type="ECO:0000313" key="1">
    <source>
        <dbReference type="EMBL" id="QKF06866.1"/>
    </source>
</evidence>
<dbReference type="InterPro" id="IPR003203">
    <property type="entry name" value="CobU/CobP"/>
</dbReference>
<dbReference type="SUPFAM" id="SSF52540">
    <property type="entry name" value="P-loop containing nucleoside triphosphate hydrolases"/>
    <property type="match status" value="1"/>
</dbReference>
<keyword evidence="2" id="KW-1185">Reference proteome</keyword>
<accession>A0A6M8J4F6</accession>
<dbReference type="AlphaFoldDB" id="A0A6M8J4F6"/>
<dbReference type="Proteomes" id="UP000503297">
    <property type="component" value="Chromosome"/>
</dbReference>